<reference evidence="4" key="2">
    <citation type="journal article" date="2023" name="IMA Fungus">
        <title>Comparative genomic study of the Penicillium genus elucidates a diverse pangenome and 15 lateral gene transfer events.</title>
        <authorList>
            <person name="Petersen C."/>
            <person name="Sorensen T."/>
            <person name="Nielsen M.R."/>
            <person name="Sondergaard T.E."/>
            <person name="Sorensen J.L."/>
            <person name="Fitzpatrick D.A."/>
            <person name="Frisvad J.C."/>
            <person name="Nielsen K.L."/>
        </authorList>
    </citation>
    <scope>NUCLEOTIDE SEQUENCE</scope>
    <source>
        <strain evidence="4">IBT 19713</strain>
    </source>
</reference>
<evidence type="ECO:0008006" key="6">
    <source>
        <dbReference type="Google" id="ProtNLM"/>
    </source>
</evidence>
<dbReference type="InterPro" id="IPR036908">
    <property type="entry name" value="RlpA-like_sf"/>
</dbReference>
<feature type="signal peptide" evidence="3">
    <location>
        <begin position="1"/>
        <end position="21"/>
    </location>
</feature>
<evidence type="ECO:0000256" key="2">
    <source>
        <dbReference type="SAM" id="MobiDB-lite"/>
    </source>
</evidence>
<keyword evidence="5" id="KW-1185">Reference proteome</keyword>
<protein>
    <recommendedName>
        <fullName evidence="6">Allergen Asp f 7</fullName>
    </recommendedName>
</protein>
<dbReference type="EMBL" id="JAPQKS010000003">
    <property type="protein sequence ID" value="KAJ5238579.1"/>
    <property type="molecule type" value="Genomic_DNA"/>
</dbReference>
<evidence type="ECO:0000313" key="4">
    <source>
        <dbReference type="EMBL" id="KAJ5238579.1"/>
    </source>
</evidence>
<organism evidence="4 5">
    <name type="scientific">Penicillium chermesinum</name>
    <dbReference type="NCBI Taxonomy" id="63820"/>
    <lineage>
        <taxon>Eukaryota</taxon>
        <taxon>Fungi</taxon>
        <taxon>Dikarya</taxon>
        <taxon>Ascomycota</taxon>
        <taxon>Pezizomycotina</taxon>
        <taxon>Eurotiomycetes</taxon>
        <taxon>Eurotiomycetidae</taxon>
        <taxon>Eurotiales</taxon>
        <taxon>Aspergillaceae</taxon>
        <taxon>Penicillium</taxon>
    </lineage>
</organism>
<dbReference type="InterPro" id="IPR051477">
    <property type="entry name" value="Expansin_CellWall"/>
</dbReference>
<dbReference type="OrthoDB" id="623670at2759"/>
<gene>
    <name evidence="4" type="ORF">N7468_003198</name>
</gene>
<dbReference type="PANTHER" id="PTHR31836">
    <property type="match status" value="1"/>
</dbReference>
<dbReference type="Proteomes" id="UP001150941">
    <property type="component" value="Unassembled WGS sequence"/>
</dbReference>
<proteinExistence type="predicted"/>
<feature type="region of interest" description="Disordered" evidence="2">
    <location>
        <begin position="72"/>
        <end position="160"/>
    </location>
</feature>
<dbReference type="PANTHER" id="PTHR31836:SF28">
    <property type="entry name" value="SRCR DOMAIN-CONTAINING PROTEIN-RELATED"/>
    <property type="match status" value="1"/>
</dbReference>
<accession>A0A9W9P5Z7</accession>
<dbReference type="RefSeq" id="XP_058331498.1">
    <property type="nucleotide sequence ID" value="XM_058472495.1"/>
</dbReference>
<evidence type="ECO:0000256" key="3">
    <source>
        <dbReference type="SAM" id="SignalP"/>
    </source>
</evidence>
<evidence type="ECO:0000313" key="5">
    <source>
        <dbReference type="Proteomes" id="UP001150941"/>
    </source>
</evidence>
<keyword evidence="1 3" id="KW-0732">Signal</keyword>
<feature type="chain" id="PRO_5041000743" description="Allergen Asp f 7" evidence="3">
    <location>
        <begin position="22"/>
        <end position="264"/>
    </location>
</feature>
<dbReference type="Gene3D" id="2.40.40.10">
    <property type="entry name" value="RlpA-like domain"/>
    <property type="match status" value="1"/>
</dbReference>
<dbReference type="AlphaFoldDB" id="A0A9W9P5Z7"/>
<feature type="compositionally biased region" description="Low complexity" evidence="2">
    <location>
        <begin position="72"/>
        <end position="81"/>
    </location>
</feature>
<name>A0A9W9P5Z7_9EURO</name>
<dbReference type="GeneID" id="83199798"/>
<feature type="compositionally biased region" description="Low complexity" evidence="2">
    <location>
        <begin position="88"/>
        <end position="148"/>
    </location>
</feature>
<evidence type="ECO:0000256" key="1">
    <source>
        <dbReference type="ARBA" id="ARBA00022729"/>
    </source>
</evidence>
<sequence length="264" mass="27105">MAPITKTLALAGALFAVSGVAAPVKRAVVWETVTDIVWTTVDVTTTLYPNQPQATSTFVPVTTPIAEVHAPTTTTTTTMTTKPEETLLPKPETTTTEAPAAPAPTTTQQPEITTPAPAPVTVEPTTTAEAPASTAPAPAPASNNAASSSGGGGSGYSGVCSEESPCTGDITFYQVATSMTNPSFCGGYDTDESPVLALPVGIMTKAYCGKTVTIKRPGREAQTGRVVDKCMGCDDTSIDLSPGLFQSLANEAEGRVSGVTWYIN</sequence>
<comment type="caution">
    <text evidence="4">The sequence shown here is derived from an EMBL/GenBank/DDBJ whole genome shotgun (WGS) entry which is preliminary data.</text>
</comment>
<reference evidence="4" key="1">
    <citation type="submission" date="2022-11" db="EMBL/GenBank/DDBJ databases">
        <authorList>
            <person name="Petersen C."/>
        </authorList>
    </citation>
    <scope>NUCLEOTIDE SEQUENCE</scope>
    <source>
        <strain evidence="4">IBT 19713</strain>
    </source>
</reference>
<dbReference type="CDD" id="cd22191">
    <property type="entry name" value="DPBB_RlpA_EXP_N-like"/>
    <property type="match status" value="1"/>
</dbReference>
<dbReference type="SUPFAM" id="SSF50685">
    <property type="entry name" value="Barwin-like endoglucanases"/>
    <property type="match status" value="1"/>
</dbReference>